<reference evidence="2" key="1">
    <citation type="submission" date="2021-02" db="EMBL/GenBank/DDBJ databases">
        <authorList>
            <person name="Nowell W R."/>
        </authorList>
    </citation>
    <scope>NUCLEOTIDE SEQUENCE</scope>
</reference>
<evidence type="ECO:0000313" key="3">
    <source>
        <dbReference type="Proteomes" id="UP000663828"/>
    </source>
</evidence>
<comment type="caution">
    <text evidence="2">The sequence shown here is derived from an EMBL/GenBank/DDBJ whole genome shotgun (WGS) entry which is preliminary data.</text>
</comment>
<feature type="non-terminal residue" evidence="2">
    <location>
        <position position="1"/>
    </location>
</feature>
<protein>
    <submittedName>
        <fullName evidence="2">Uncharacterized protein</fullName>
    </submittedName>
</protein>
<keyword evidence="1" id="KW-0472">Membrane</keyword>
<dbReference type="Proteomes" id="UP000663828">
    <property type="component" value="Unassembled WGS sequence"/>
</dbReference>
<evidence type="ECO:0000313" key="2">
    <source>
        <dbReference type="EMBL" id="CAF1638048.1"/>
    </source>
</evidence>
<keyword evidence="1" id="KW-0812">Transmembrane</keyword>
<name>A0A816DTI4_ADIRI</name>
<feature type="transmembrane region" description="Helical" evidence="1">
    <location>
        <begin position="331"/>
        <end position="362"/>
    </location>
</feature>
<gene>
    <name evidence="2" type="ORF">XAT740_LOCUS52810</name>
</gene>
<keyword evidence="1" id="KW-1133">Transmembrane helix</keyword>
<sequence>MTYLKNCVQRLARLNLFKTNTDRMEDNIKRELISTRVYLILFPILSKIIPNSQLPKDWRSFVHIQFQLLSDLCDLANKTIDNAMDSFLNQVFITSNVVHMSEFTERFNSTLTEFFHSTIVDFTQLVKTIRIVIQTDQPFSPVELGVYRNALELIANEVESEANNKPSVKIRFVPRTLSNASTDSAKCFCAADQYCHTSFPTYSDIWLNEKDFEPYSNELPGATLGCYFIDSTLFSTLECFYLRSPCFKFIKQVLSSEYASSILKPWSDVRPLIYDAKFSRFPPNTPISFLVEKAMIESWNSSIIYEQYFDACAPKYCTYSIEILAKTFTEVLIIAVSMLSGISVILRYITSYLVKFIFYIAICKLKRHRKTPSQRIR</sequence>
<proteinExistence type="predicted"/>
<dbReference type="EMBL" id="CAJNOR010008823">
    <property type="protein sequence ID" value="CAF1638048.1"/>
    <property type="molecule type" value="Genomic_DNA"/>
</dbReference>
<accession>A0A816DTI4</accession>
<keyword evidence="3" id="KW-1185">Reference proteome</keyword>
<dbReference type="AlphaFoldDB" id="A0A816DTI4"/>
<evidence type="ECO:0000256" key="1">
    <source>
        <dbReference type="SAM" id="Phobius"/>
    </source>
</evidence>
<organism evidence="2 3">
    <name type="scientific">Adineta ricciae</name>
    <name type="common">Rotifer</name>
    <dbReference type="NCBI Taxonomy" id="249248"/>
    <lineage>
        <taxon>Eukaryota</taxon>
        <taxon>Metazoa</taxon>
        <taxon>Spiralia</taxon>
        <taxon>Gnathifera</taxon>
        <taxon>Rotifera</taxon>
        <taxon>Eurotatoria</taxon>
        <taxon>Bdelloidea</taxon>
        <taxon>Adinetida</taxon>
        <taxon>Adinetidae</taxon>
        <taxon>Adineta</taxon>
    </lineage>
</organism>